<feature type="domain" description="Lnb N-terminal periplasmic" evidence="3">
    <location>
        <begin position="46"/>
        <end position="202"/>
    </location>
</feature>
<name>A0A3D4V841_9BACT</name>
<feature type="domain" description="Lnb-like transmembrane" evidence="4">
    <location>
        <begin position="309"/>
        <end position="416"/>
    </location>
</feature>
<keyword evidence="2" id="KW-0732">Signal</keyword>
<comment type="caution">
    <text evidence="5">The sequence shown here is derived from an EMBL/GenBank/DDBJ whole genome shotgun (WGS) entry which is preliminary data.</text>
</comment>
<organism evidence="5 6">
    <name type="scientific">Gemmatimonas aurantiaca</name>
    <dbReference type="NCBI Taxonomy" id="173480"/>
    <lineage>
        <taxon>Bacteria</taxon>
        <taxon>Pseudomonadati</taxon>
        <taxon>Gemmatimonadota</taxon>
        <taxon>Gemmatimonadia</taxon>
        <taxon>Gemmatimonadales</taxon>
        <taxon>Gemmatimonadaceae</taxon>
        <taxon>Gemmatimonas</taxon>
    </lineage>
</organism>
<feature type="transmembrane region" description="Helical" evidence="1">
    <location>
        <begin position="280"/>
        <end position="300"/>
    </location>
</feature>
<dbReference type="InterPro" id="IPR057436">
    <property type="entry name" value="5TMH_Lnb"/>
</dbReference>
<feature type="transmembrane region" description="Helical" evidence="1">
    <location>
        <begin position="377"/>
        <end position="396"/>
    </location>
</feature>
<evidence type="ECO:0000313" key="6">
    <source>
        <dbReference type="Proteomes" id="UP000264071"/>
    </source>
</evidence>
<keyword evidence="1" id="KW-0472">Membrane</keyword>
<evidence type="ECO:0000259" key="3">
    <source>
        <dbReference type="Pfam" id="PF13387"/>
    </source>
</evidence>
<keyword evidence="1" id="KW-0812">Transmembrane</keyword>
<feature type="signal peptide" evidence="2">
    <location>
        <begin position="1"/>
        <end position="25"/>
    </location>
</feature>
<feature type="transmembrane region" description="Helical" evidence="1">
    <location>
        <begin position="402"/>
        <end position="421"/>
    </location>
</feature>
<evidence type="ECO:0000256" key="1">
    <source>
        <dbReference type="SAM" id="Phobius"/>
    </source>
</evidence>
<keyword evidence="1" id="KW-1133">Transmembrane helix</keyword>
<dbReference type="EMBL" id="DPIY01000006">
    <property type="protein sequence ID" value="HCT56994.1"/>
    <property type="molecule type" value="Genomic_DNA"/>
</dbReference>
<gene>
    <name evidence="5" type="ORF">DGD08_07235</name>
</gene>
<dbReference type="OMA" id="YRYNFFY"/>
<dbReference type="AlphaFoldDB" id="A0A3D4V841"/>
<dbReference type="InterPro" id="IPR025178">
    <property type="entry name" value="Lnb_N"/>
</dbReference>
<evidence type="ECO:0000313" key="5">
    <source>
        <dbReference type="EMBL" id="HCT56994.1"/>
    </source>
</evidence>
<reference evidence="5 6" key="1">
    <citation type="journal article" date="2018" name="Nat. Biotechnol.">
        <title>A standardized bacterial taxonomy based on genome phylogeny substantially revises the tree of life.</title>
        <authorList>
            <person name="Parks D.H."/>
            <person name="Chuvochina M."/>
            <person name="Waite D.W."/>
            <person name="Rinke C."/>
            <person name="Skarshewski A."/>
            <person name="Chaumeil P.A."/>
            <person name="Hugenholtz P."/>
        </authorList>
    </citation>
    <scope>NUCLEOTIDE SEQUENCE [LARGE SCALE GENOMIC DNA]</scope>
    <source>
        <strain evidence="5">UBA8844</strain>
    </source>
</reference>
<dbReference type="Pfam" id="PF13387">
    <property type="entry name" value="Lnb_N"/>
    <property type="match status" value="1"/>
</dbReference>
<evidence type="ECO:0000259" key="4">
    <source>
        <dbReference type="Pfam" id="PF25221"/>
    </source>
</evidence>
<protein>
    <submittedName>
        <fullName evidence="5">DUF4105 domain-containing protein</fullName>
    </submittedName>
</protein>
<feature type="chain" id="PRO_5017731515" evidence="2">
    <location>
        <begin position="26"/>
        <end position="435"/>
    </location>
</feature>
<proteinExistence type="predicted"/>
<sequence length="435" mass="47017">MRRGMWCAAWTLLAGLVACSPTGPADNVPVTPPPPAPGVSAALDSTRASRGESLEVAVYTYGPGTEIFERFGHIALAVHDRTTGEDVAFNWGMFDFNQPNFLTRFLTGDTKYWMVGYRTDQFNAAYQGEDRTIRKQVVALTPVQRGALYDFLAWNAQEQNKYYRYDYYRDNCSTRVRDALDWALGGALKSAFSTTQGHHTWRDETARITATDVPVYAGIQVALGRNADAHLDAWGESFLPERLADHLATTRIGNSAIVQSDSVIFTAQRTPLPAAAPQRLWMGAALGLLLAALVVALSRAAHGGMRVAGTALTLFGVLWYLVGGLVGTALLLAATVTKHAPYMGSNLSLLLFHPLLLLVAVLWAWRAAAGRAGRAVRAMAILSAGFAVVALVLIHIPGFTQGSMIVVFAVLPVHVALAWAARNAKMNAAPRLPQS</sequence>
<evidence type="ECO:0000256" key="2">
    <source>
        <dbReference type="SAM" id="SignalP"/>
    </source>
</evidence>
<feature type="transmembrane region" description="Helical" evidence="1">
    <location>
        <begin position="312"/>
        <end position="335"/>
    </location>
</feature>
<dbReference type="PROSITE" id="PS51257">
    <property type="entry name" value="PROKAR_LIPOPROTEIN"/>
    <property type="match status" value="1"/>
</dbReference>
<accession>A0A3D4V841</accession>
<dbReference type="Pfam" id="PF25221">
    <property type="entry name" value="5TMH_Lnb"/>
    <property type="match status" value="1"/>
</dbReference>
<feature type="transmembrane region" description="Helical" evidence="1">
    <location>
        <begin position="347"/>
        <end position="365"/>
    </location>
</feature>
<dbReference type="Proteomes" id="UP000264071">
    <property type="component" value="Unassembled WGS sequence"/>
</dbReference>